<dbReference type="EMBL" id="ML993587">
    <property type="protein sequence ID" value="KAF2169900.1"/>
    <property type="molecule type" value="Genomic_DNA"/>
</dbReference>
<proteinExistence type="predicted"/>
<dbReference type="AlphaFoldDB" id="A0A6A6CUN8"/>
<organism evidence="2 3">
    <name type="scientific">Zasmidium cellare ATCC 36951</name>
    <dbReference type="NCBI Taxonomy" id="1080233"/>
    <lineage>
        <taxon>Eukaryota</taxon>
        <taxon>Fungi</taxon>
        <taxon>Dikarya</taxon>
        <taxon>Ascomycota</taxon>
        <taxon>Pezizomycotina</taxon>
        <taxon>Dothideomycetes</taxon>
        <taxon>Dothideomycetidae</taxon>
        <taxon>Mycosphaerellales</taxon>
        <taxon>Mycosphaerellaceae</taxon>
        <taxon>Zasmidium</taxon>
    </lineage>
</organism>
<evidence type="ECO:0000313" key="2">
    <source>
        <dbReference type="EMBL" id="KAF2169900.1"/>
    </source>
</evidence>
<name>A0A6A6CUN8_ZASCE</name>
<protein>
    <submittedName>
        <fullName evidence="2">Uncharacterized protein</fullName>
    </submittedName>
</protein>
<feature type="region of interest" description="Disordered" evidence="1">
    <location>
        <begin position="216"/>
        <end position="263"/>
    </location>
</feature>
<feature type="compositionally biased region" description="Basic and acidic residues" evidence="1">
    <location>
        <begin position="30"/>
        <end position="54"/>
    </location>
</feature>
<reference evidence="2" key="1">
    <citation type="journal article" date="2020" name="Stud. Mycol.">
        <title>101 Dothideomycetes genomes: a test case for predicting lifestyles and emergence of pathogens.</title>
        <authorList>
            <person name="Haridas S."/>
            <person name="Albert R."/>
            <person name="Binder M."/>
            <person name="Bloem J."/>
            <person name="Labutti K."/>
            <person name="Salamov A."/>
            <person name="Andreopoulos B."/>
            <person name="Baker S."/>
            <person name="Barry K."/>
            <person name="Bills G."/>
            <person name="Bluhm B."/>
            <person name="Cannon C."/>
            <person name="Castanera R."/>
            <person name="Culley D."/>
            <person name="Daum C."/>
            <person name="Ezra D."/>
            <person name="Gonzalez J."/>
            <person name="Henrissat B."/>
            <person name="Kuo A."/>
            <person name="Liang C."/>
            <person name="Lipzen A."/>
            <person name="Lutzoni F."/>
            <person name="Magnuson J."/>
            <person name="Mondo S."/>
            <person name="Nolan M."/>
            <person name="Ohm R."/>
            <person name="Pangilinan J."/>
            <person name="Park H.-J."/>
            <person name="Ramirez L."/>
            <person name="Alfaro M."/>
            <person name="Sun H."/>
            <person name="Tritt A."/>
            <person name="Yoshinaga Y."/>
            <person name="Zwiers L.-H."/>
            <person name="Turgeon B."/>
            <person name="Goodwin S."/>
            <person name="Spatafora J."/>
            <person name="Crous P."/>
            <person name="Grigoriev I."/>
        </authorList>
    </citation>
    <scope>NUCLEOTIDE SEQUENCE</scope>
    <source>
        <strain evidence="2">ATCC 36951</strain>
    </source>
</reference>
<accession>A0A6A6CUN8</accession>
<dbReference type="OrthoDB" id="3945839at2759"/>
<evidence type="ECO:0000256" key="1">
    <source>
        <dbReference type="SAM" id="MobiDB-lite"/>
    </source>
</evidence>
<dbReference type="GeneID" id="54565336"/>
<dbReference type="Proteomes" id="UP000799537">
    <property type="component" value="Unassembled WGS sequence"/>
</dbReference>
<feature type="region of interest" description="Disordered" evidence="1">
    <location>
        <begin position="1"/>
        <end position="110"/>
    </location>
</feature>
<sequence length="263" mass="29582">MASTIDPDIIGTTYYPDNASKSKSYHKRWRPDGRDAVESDDRGRDYSPRARKSNDSLVSARRDRSRSRPRQSRRSSSNWRPHREDRSRPSSLRRRSLSPRDNDYKGKPEKPWFKKKTFWTTIASIASVASVAAVSLSTQATRESAQATKRSAKATTYAAEASHRSADASNRIAAGNDLSTRAVVNTAVANGHQDHQGRYLGPISSEGGRIPRARRLSWERIANGPERRRSRDRTSHRRRSSQAHYNHTPHGPGLLECAPLGRV</sequence>
<feature type="region of interest" description="Disordered" evidence="1">
    <location>
        <begin position="189"/>
        <end position="208"/>
    </location>
</feature>
<evidence type="ECO:0000313" key="3">
    <source>
        <dbReference type="Proteomes" id="UP000799537"/>
    </source>
</evidence>
<feature type="compositionally biased region" description="Basic and acidic residues" evidence="1">
    <location>
        <begin position="98"/>
        <end position="110"/>
    </location>
</feature>
<gene>
    <name evidence="2" type="ORF">M409DRAFT_52381</name>
</gene>
<keyword evidence="3" id="KW-1185">Reference proteome</keyword>
<feature type="compositionally biased region" description="Basic residues" evidence="1">
    <location>
        <begin position="63"/>
        <end position="73"/>
    </location>
</feature>
<dbReference type="RefSeq" id="XP_033670789.1">
    <property type="nucleotide sequence ID" value="XM_033812064.1"/>
</dbReference>